<reference evidence="1" key="1">
    <citation type="journal article" date="2015" name="Nature">
        <title>Complex archaea that bridge the gap between prokaryotes and eukaryotes.</title>
        <authorList>
            <person name="Spang A."/>
            <person name="Saw J.H."/>
            <person name="Jorgensen S.L."/>
            <person name="Zaremba-Niedzwiedzka K."/>
            <person name="Martijn J."/>
            <person name="Lind A.E."/>
            <person name="van Eijk R."/>
            <person name="Schleper C."/>
            <person name="Guy L."/>
            <person name="Ettema T.J."/>
        </authorList>
    </citation>
    <scope>NUCLEOTIDE SEQUENCE</scope>
</reference>
<organism evidence="1">
    <name type="scientific">marine sediment metagenome</name>
    <dbReference type="NCBI Taxonomy" id="412755"/>
    <lineage>
        <taxon>unclassified sequences</taxon>
        <taxon>metagenomes</taxon>
        <taxon>ecological metagenomes</taxon>
    </lineage>
</organism>
<protein>
    <submittedName>
        <fullName evidence="1">Uncharacterized protein</fullName>
    </submittedName>
</protein>
<sequence length="61" mass="6973">MILNDEIKKQIDNMGQEEMAKKWRFAPAGDPMFQGEAGNYFTKRFNELGGFTSAISKKIGW</sequence>
<dbReference type="EMBL" id="LAZR01064457">
    <property type="protein sequence ID" value="KKK57478.1"/>
    <property type="molecule type" value="Genomic_DNA"/>
</dbReference>
<dbReference type="AlphaFoldDB" id="A0A0F8WLC3"/>
<accession>A0A0F8WLC3</accession>
<proteinExistence type="predicted"/>
<gene>
    <name evidence="1" type="ORF">LCGC14_3054060</name>
</gene>
<evidence type="ECO:0000313" key="1">
    <source>
        <dbReference type="EMBL" id="KKK57478.1"/>
    </source>
</evidence>
<comment type="caution">
    <text evidence="1">The sequence shown here is derived from an EMBL/GenBank/DDBJ whole genome shotgun (WGS) entry which is preliminary data.</text>
</comment>
<name>A0A0F8WLC3_9ZZZZ</name>